<dbReference type="InterPro" id="IPR005175">
    <property type="entry name" value="PPC_dom"/>
</dbReference>
<dbReference type="AlphaFoldDB" id="A0A1I4TMQ5"/>
<dbReference type="Pfam" id="PF03479">
    <property type="entry name" value="PCC"/>
    <property type="match status" value="1"/>
</dbReference>
<dbReference type="CDD" id="cd11378">
    <property type="entry name" value="DUF296"/>
    <property type="match status" value="1"/>
</dbReference>
<sequence length="148" mass="15080">MNRSLFDSATMRAVPLRLHPGDDLRAALGEALARHGAAAGFVLQGIGSLSVAQLRYAGRPEASTVGGDLEILSLAGSLAPQGAHLHMAVADAQGRVLGGHVCAGCIVRTTAEVLLALLPGQVFGREFDAATGFAELSIAASDPGRTPD</sequence>
<dbReference type="PANTHER" id="PTHR34988:SF1">
    <property type="entry name" value="DNA-BINDING PROTEIN"/>
    <property type="match status" value="1"/>
</dbReference>
<dbReference type="SUPFAM" id="SSF117856">
    <property type="entry name" value="AF0104/ALDC/Ptd012-like"/>
    <property type="match status" value="1"/>
</dbReference>
<dbReference type="STRING" id="758825.SAMN02982985_05273"/>
<feature type="domain" description="PPC" evidence="1">
    <location>
        <begin position="8"/>
        <end position="139"/>
    </location>
</feature>
<accession>A0A1I4TMQ5</accession>
<dbReference type="EMBL" id="FOTW01000032">
    <property type="protein sequence ID" value="SFM77911.1"/>
    <property type="molecule type" value="Genomic_DNA"/>
</dbReference>
<protein>
    <recommendedName>
        <fullName evidence="1">PPC domain-containing protein</fullName>
    </recommendedName>
</protein>
<reference evidence="2 3" key="1">
    <citation type="submission" date="2016-10" db="EMBL/GenBank/DDBJ databases">
        <authorList>
            <person name="de Groot N.N."/>
        </authorList>
    </citation>
    <scope>NUCLEOTIDE SEQUENCE [LARGE SCALE GENOMIC DNA]</scope>
    <source>
        <strain evidence="2 3">ATCC 43154</strain>
    </source>
</reference>
<gene>
    <name evidence="2" type="ORF">SAMN02982985_05273</name>
</gene>
<dbReference type="PROSITE" id="PS51742">
    <property type="entry name" value="PPC"/>
    <property type="match status" value="1"/>
</dbReference>
<dbReference type="PANTHER" id="PTHR34988">
    <property type="entry name" value="PROTEIN, PUTATIVE-RELATED"/>
    <property type="match status" value="1"/>
</dbReference>
<evidence type="ECO:0000259" key="1">
    <source>
        <dbReference type="PROSITE" id="PS51742"/>
    </source>
</evidence>
<dbReference type="Proteomes" id="UP000199470">
    <property type="component" value="Unassembled WGS sequence"/>
</dbReference>
<proteinExistence type="predicted"/>
<evidence type="ECO:0000313" key="2">
    <source>
        <dbReference type="EMBL" id="SFM77911.1"/>
    </source>
</evidence>
<name>A0A1I4TMQ5_9BURK</name>
<dbReference type="Gene3D" id="3.30.1330.80">
    <property type="entry name" value="Hypothetical protein, similar to alpha- acetolactate decarboxylase, domain 2"/>
    <property type="match status" value="1"/>
</dbReference>
<organism evidence="2 3">
    <name type="scientific">Rugamonas rubra</name>
    <dbReference type="NCBI Taxonomy" id="758825"/>
    <lineage>
        <taxon>Bacteria</taxon>
        <taxon>Pseudomonadati</taxon>
        <taxon>Pseudomonadota</taxon>
        <taxon>Betaproteobacteria</taxon>
        <taxon>Burkholderiales</taxon>
        <taxon>Oxalobacteraceae</taxon>
        <taxon>Telluria group</taxon>
        <taxon>Rugamonas</taxon>
    </lineage>
</organism>
<keyword evidence="3" id="KW-1185">Reference proteome</keyword>
<evidence type="ECO:0000313" key="3">
    <source>
        <dbReference type="Proteomes" id="UP000199470"/>
    </source>
</evidence>